<dbReference type="PANTHER" id="PTHR44758:SF1">
    <property type="entry name" value="NAD(P) TRANSHYDROGENASE SUBUNIT BETA"/>
    <property type="match status" value="1"/>
</dbReference>
<evidence type="ECO:0000313" key="13">
    <source>
        <dbReference type="Proteomes" id="UP000078387"/>
    </source>
</evidence>
<dbReference type="VEuPathDB" id="AmoebaDB:EHI_001930"/>
<sequence length="462" mass="52208">MDIISFPAYVEMSFIITCCLICISLYYLKKPKLYFRGCILAITGVLLSFIVVSIWQIITISDIKLIAIFISPMVLGIGIGVVILHKFKVFQFPLFICTLSLFGSISSLVLITGDFLTPIYFNPSQRPKDQLFYLLMVEVCIGMWSSVSGIIGYSVVIFKLLKLLPHYKLKIPLRSFFVVFTFILSIILSSFIILVNDNTAKLALYWTTALLIALCSFITMMVDQSDLSIMMGILQSLSGWTVVAVGLIRNNNTVVFCGSIVGMYFIVTLLDSCQAKKISLLSMIFANKLTSNDVDFLKRKIDIPQIDLKEVSEMCLDAQNIVIIPSHSLIQSQSQILLNDLVELLKQKNKNVKIAIHPTIELMRGFIEILMVVGHIDSTTFCSFEINNNFSDVDLVLICGDCRMTPYSKANWKKFETTKALNSIVLSEVQLVEQNEQNVYWCHSPLYTGFETLINNLRHDNY</sequence>
<comment type="caution">
    <text evidence="12">The sequence shown here is derived from an EMBL/GenBank/DDBJ whole genome shotgun (WGS) entry which is preliminary data.</text>
</comment>
<dbReference type="GO" id="GO:0008750">
    <property type="term" value="F:proton-translocating NAD(P)+ transhydrogenase activity"/>
    <property type="evidence" value="ECO:0007669"/>
    <property type="project" value="UniProtKB-EC"/>
</dbReference>
<dbReference type="EC" id="7.1.1.1" evidence="2"/>
<evidence type="ECO:0000256" key="5">
    <source>
        <dbReference type="ARBA" id="ARBA00022967"/>
    </source>
</evidence>
<dbReference type="Gene3D" id="3.40.50.1220">
    <property type="entry name" value="TPP-binding domain"/>
    <property type="match status" value="1"/>
</dbReference>
<dbReference type="OMA" id="IMLPQRH"/>
<dbReference type="EMBL" id="BDEQ01000001">
    <property type="protein sequence ID" value="GAT96715.1"/>
    <property type="molecule type" value="Genomic_DNA"/>
</dbReference>
<dbReference type="InterPro" id="IPR029035">
    <property type="entry name" value="DHS-like_NAD/FAD-binding_dom"/>
</dbReference>
<dbReference type="SUPFAM" id="SSF52467">
    <property type="entry name" value="DHS-like NAD/FAD-binding domain"/>
    <property type="match status" value="1"/>
</dbReference>
<reference evidence="12 13" key="1">
    <citation type="submission" date="2016-05" db="EMBL/GenBank/DDBJ databases">
        <title>First whole genome sequencing of Entamoeba histolytica HM1:IMSS-clone-6.</title>
        <authorList>
            <person name="Mukherjee Avik.K."/>
            <person name="Izumyama S."/>
            <person name="Nakada-Tsukui K."/>
            <person name="Nozaki T."/>
        </authorList>
    </citation>
    <scope>NUCLEOTIDE SEQUENCE [LARGE SCALE GENOMIC DNA]</scope>
    <source>
        <strain evidence="12 13">HM1:IMSS clone 6</strain>
    </source>
</reference>
<dbReference type="PANTHER" id="PTHR44758">
    <property type="entry name" value="NAD(P) TRANSHYDROGENASE SUBUNIT BETA"/>
    <property type="match status" value="1"/>
</dbReference>
<keyword evidence="3 10" id="KW-0812">Transmembrane</keyword>
<gene>
    <name evidence="12" type="ORF">CL6EHI_001930</name>
</gene>
<evidence type="ECO:0000256" key="1">
    <source>
        <dbReference type="ARBA" id="ARBA00004141"/>
    </source>
</evidence>
<evidence type="ECO:0000256" key="3">
    <source>
        <dbReference type="ARBA" id="ARBA00022692"/>
    </source>
</evidence>
<keyword evidence="6 10" id="KW-1133">Transmembrane helix</keyword>
<protein>
    <recommendedName>
        <fullName evidence="2">proton-translocating NAD(P)(+) transhydrogenase</fullName>
        <ecNumber evidence="2">7.1.1.1</ecNumber>
    </recommendedName>
</protein>
<evidence type="ECO:0000256" key="2">
    <source>
        <dbReference type="ARBA" id="ARBA00012943"/>
    </source>
</evidence>
<feature type="transmembrane region" description="Helical" evidence="10">
    <location>
        <begin position="92"/>
        <end position="111"/>
    </location>
</feature>
<keyword evidence="5" id="KW-1278">Translocase</keyword>
<dbReference type="GO" id="GO:0016020">
    <property type="term" value="C:membrane"/>
    <property type="evidence" value="ECO:0007669"/>
    <property type="project" value="UniProtKB-SubCell"/>
</dbReference>
<feature type="domain" description="NADP transhydrogenase beta-like" evidence="11">
    <location>
        <begin position="11"/>
        <end position="401"/>
    </location>
</feature>
<feature type="transmembrane region" description="Helical" evidence="10">
    <location>
        <begin position="63"/>
        <end position="85"/>
    </location>
</feature>
<feature type="transmembrane region" description="Helical" evidence="10">
    <location>
        <begin position="131"/>
        <end position="161"/>
    </location>
</feature>
<evidence type="ECO:0000259" key="11">
    <source>
        <dbReference type="Pfam" id="PF02233"/>
    </source>
</evidence>
<dbReference type="InterPro" id="IPR034300">
    <property type="entry name" value="PNTB-like"/>
</dbReference>
<dbReference type="VEuPathDB" id="AmoebaDB:KM1_076260"/>
<feature type="transmembrane region" description="Helical" evidence="10">
    <location>
        <begin position="229"/>
        <end position="247"/>
    </location>
</feature>
<feature type="transmembrane region" description="Helical" evidence="10">
    <location>
        <begin position="253"/>
        <end position="273"/>
    </location>
</feature>
<evidence type="ECO:0000256" key="10">
    <source>
        <dbReference type="SAM" id="Phobius"/>
    </source>
</evidence>
<proteinExistence type="predicted"/>
<keyword evidence="7" id="KW-0520">NAD</keyword>
<dbReference type="AlphaFoldDB" id="A0A5K1U6H4"/>
<dbReference type="VEuPathDB" id="AmoebaDB:EHI5A_061540"/>
<comment type="catalytic activity">
    <reaction evidence="9">
        <text>NAD(+) + NADPH + H(+)(in) = NADH + NADP(+) + H(+)(out)</text>
        <dbReference type="Rhea" id="RHEA:47992"/>
        <dbReference type="ChEBI" id="CHEBI:15378"/>
        <dbReference type="ChEBI" id="CHEBI:57540"/>
        <dbReference type="ChEBI" id="CHEBI:57783"/>
        <dbReference type="ChEBI" id="CHEBI:57945"/>
        <dbReference type="ChEBI" id="CHEBI:58349"/>
        <dbReference type="EC" id="7.1.1.1"/>
    </reaction>
</comment>
<evidence type="ECO:0000256" key="7">
    <source>
        <dbReference type="ARBA" id="ARBA00023027"/>
    </source>
</evidence>
<accession>A0A5K1U6H4</accession>
<keyword evidence="4" id="KW-0521">NADP</keyword>
<feature type="transmembrane region" description="Helical" evidence="10">
    <location>
        <begin position="173"/>
        <end position="196"/>
    </location>
</feature>
<evidence type="ECO:0000256" key="8">
    <source>
        <dbReference type="ARBA" id="ARBA00023136"/>
    </source>
</evidence>
<organism evidence="12 13">
    <name type="scientific">Entamoeba histolytica</name>
    <dbReference type="NCBI Taxonomy" id="5759"/>
    <lineage>
        <taxon>Eukaryota</taxon>
        <taxon>Amoebozoa</taxon>
        <taxon>Evosea</taxon>
        <taxon>Archamoebae</taxon>
        <taxon>Mastigamoebida</taxon>
        <taxon>Entamoebidae</taxon>
        <taxon>Entamoeba</taxon>
    </lineage>
</organism>
<dbReference type="VEuPathDB" id="AmoebaDB:EHI7A_037620"/>
<feature type="transmembrane region" description="Helical" evidence="10">
    <location>
        <begin position="33"/>
        <end position="57"/>
    </location>
</feature>
<comment type="subcellular location">
    <subcellularLocation>
        <location evidence="1">Membrane</location>
        <topology evidence="1">Multi-pass membrane protein</topology>
    </subcellularLocation>
</comment>
<feature type="transmembrane region" description="Helical" evidence="10">
    <location>
        <begin position="202"/>
        <end position="222"/>
    </location>
</feature>
<dbReference type="Pfam" id="PF02233">
    <property type="entry name" value="PNTB"/>
    <property type="match status" value="1"/>
</dbReference>
<evidence type="ECO:0000256" key="9">
    <source>
        <dbReference type="ARBA" id="ARBA00048202"/>
    </source>
</evidence>
<dbReference type="Proteomes" id="UP000078387">
    <property type="component" value="Unassembled WGS sequence"/>
</dbReference>
<evidence type="ECO:0000313" key="12">
    <source>
        <dbReference type="EMBL" id="GAT96715.1"/>
    </source>
</evidence>
<name>A0A5K1U6H4_ENTHI</name>
<evidence type="ECO:0000256" key="4">
    <source>
        <dbReference type="ARBA" id="ARBA00022857"/>
    </source>
</evidence>
<dbReference type="VEuPathDB" id="AmoebaDB:EHI8A_036210"/>
<feature type="transmembrane region" description="Helical" evidence="10">
    <location>
        <begin position="6"/>
        <end position="28"/>
    </location>
</feature>
<keyword evidence="8 10" id="KW-0472">Membrane</keyword>
<evidence type="ECO:0000256" key="6">
    <source>
        <dbReference type="ARBA" id="ARBA00022989"/>
    </source>
</evidence>